<accession>A0ACC4BJ41</accession>
<gene>
    <name evidence="1" type="ORF">D5086_019626</name>
</gene>
<dbReference type="EMBL" id="RCHU02000010">
    <property type="protein sequence ID" value="KAL3578122.1"/>
    <property type="molecule type" value="Genomic_DNA"/>
</dbReference>
<evidence type="ECO:0000313" key="2">
    <source>
        <dbReference type="Proteomes" id="UP000309997"/>
    </source>
</evidence>
<organism evidence="1 2">
    <name type="scientific">Populus alba</name>
    <name type="common">White poplar</name>
    <dbReference type="NCBI Taxonomy" id="43335"/>
    <lineage>
        <taxon>Eukaryota</taxon>
        <taxon>Viridiplantae</taxon>
        <taxon>Streptophyta</taxon>
        <taxon>Embryophyta</taxon>
        <taxon>Tracheophyta</taxon>
        <taxon>Spermatophyta</taxon>
        <taxon>Magnoliopsida</taxon>
        <taxon>eudicotyledons</taxon>
        <taxon>Gunneridae</taxon>
        <taxon>Pentapetalae</taxon>
        <taxon>rosids</taxon>
        <taxon>fabids</taxon>
        <taxon>Malpighiales</taxon>
        <taxon>Salicaceae</taxon>
        <taxon>Saliceae</taxon>
        <taxon>Populus</taxon>
    </lineage>
</organism>
<keyword evidence="2" id="KW-1185">Reference proteome</keyword>
<evidence type="ECO:0000313" key="1">
    <source>
        <dbReference type="EMBL" id="KAL3578122.1"/>
    </source>
</evidence>
<protein>
    <submittedName>
        <fullName evidence="1">Uncharacterized protein</fullName>
    </submittedName>
</protein>
<comment type="caution">
    <text evidence="1">The sequence shown here is derived from an EMBL/GenBank/DDBJ whole genome shotgun (WGS) entry which is preliminary data.</text>
</comment>
<reference evidence="1 2" key="1">
    <citation type="journal article" date="2024" name="Plant Biotechnol. J.">
        <title>Genome and CRISPR/Cas9 system of a widespread forest tree (Populus alba) in the world.</title>
        <authorList>
            <person name="Liu Y.J."/>
            <person name="Jiang P.F."/>
            <person name="Han X.M."/>
            <person name="Li X.Y."/>
            <person name="Wang H.M."/>
            <person name="Wang Y.J."/>
            <person name="Wang X.X."/>
            <person name="Zeng Q.Y."/>
        </authorList>
    </citation>
    <scope>NUCLEOTIDE SEQUENCE [LARGE SCALE GENOMIC DNA]</scope>
    <source>
        <strain evidence="2">cv. PAL-ZL1</strain>
    </source>
</reference>
<dbReference type="Proteomes" id="UP000309997">
    <property type="component" value="Unassembled WGS sequence"/>
</dbReference>
<proteinExistence type="predicted"/>
<sequence length="301" mass="33657">MKQLRNNMSIGCDHWARVEVLRLKPTSRRNGMGKVLEEEDNEAGTMVAGGERHLIVKVTRPAIQEVVWWFSTVYEPKMKMKARHPKYLPILAQNCTDTQIIRLKGFAESLCNMIAWILHSARICPGGRSTAQHQPVPELQSARASTISLKKACASQEIIWQRRRDGEMLSPYETALPVVTQGLTDPTLTPTHFLWPNNGTMFLTFSSLFATTVLLSQPGSGSLQEGGEDKGKQSGLGAFPRVLTQKRHGGPGSSPPSCRSKCDKCSPCEPVHVPIQRGWRMPLEYYPEAWRCKCGNKLFMP</sequence>
<name>A0ACC4BJ41_POPAL</name>